<dbReference type="SMART" id="SM00644">
    <property type="entry name" value="Ami_2"/>
    <property type="match status" value="1"/>
</dbReference>
<dbReference type="GO" id="GO:0009254">
    <property type="term" value="P:peptidoglycan turnover"/>
    <property type="evidence" value="ECO:0007669"/>
    <property type="project" value="TreeGrafter"/>
</dbReference>
<dbReference type="Gene3D" id="3.40.80.10">
    <property type="entry name" value="Peptidoglycan recognition protein-like"/>
    <property type="match status" value="1"/>
</dbReference>
<feature type="domain" description="N-acetylmuramoyl-L-alanine amidase" evidence="5">
    <location>
        <begin position="14"/>
        <end position="172"/>
    </location>
</feature>
<dbReference type="GO" id="GO:0071555">
    <property type="term" value="P:cell wall organization"/>
    <property type="evidence" value="ECO:0007669"/>
    <property type="project" value="UniProtKB-KW"/>
</dbReference>
<evidence type="ECO:0000256" key="4">
    <source>
        <dbReference type="ARBA" id="ARBA00023316"/>
    </source>
</evidence>
<organism evidence="6 7">
    <name type="scientific">Listeria weihenstephanensis</name>
    <dbReference type="NCBI Taxonomy" id="1006155"/>
    <lineage>
        <taxon>Bacteria</taxon>
        <taxon>Bacillati</taxon>
        <taxon>Bacillota</taxon>
        <taxon>Bacilli</taxon>
        <taxon>Bacillales</taxon>
        <taxon>Listeriaceae</taxon>
        <taxon>Listeria</taxon>
    </lineage>
</organism>
<dbReference type="AlphaFoldDB" id="A0A841Z3C0"/>
<evidence type="ECO:0000313" key="7">
    <source>
        <dbReference type="Proteomes" id="UP000564536"/>
    </source>
</evidence>
<dbReference type="RefSeq" id="WP_185424363.1">
    <property type="nucleotide sequence ID" value="NZ_JAARRL010000002.1"/>
</dbReference>
<dbReference type="EMBL" id="JAARRL010000002">
    <property type="protein sequence ID" value="MBC1499419.1"/>
    <property type="molecule type" value="Genomic_DNA"/>
</dbReference>
<dbReference type="GO" id="GO:0009253">
    <property type="term" value="P:peptidoglycan catabolic process"/>
    <property type="evidence" value="ECO:0007669"/>
    <property type="project" value="InterPro"/>
</dbReference>
<reference evidence="6 7" key="1">
    <citation type="submission" date="2020-03" db="EMBL/GenBank/DDBJ databases">
        <title>Soil Listeria distribution.</title>
        <authorList>
            <person name="Liao J."/>
            <person name="Wiedmann M."/>
        </authorList>
    </citation>
    <scope>NUCLEOTIDE SEQUENCE [LARGE SCALE GENOMIC DNA]</scope>
    <source>
        <strain evidence="6 7">FSL L7-1523</strain>
    </source>
</reference>
<dbReference type="PANTHER" id="PTHR30417">
    <property type="entry name" value="N-ACETYLMURAMOYL-L-ALANINE AMIDASE AMID"/>
    <property type="match status" value="1"/>
</dbReference>
<comment type="caution">
    <text evidence="6">The sequence shown here is derived from an EMBL/GenBank/DDBJ whole genome shotgun (WGS) entry which is preliminary data.</text>
</comment>
<evidence type="ECO:0000313" key="6">
    <source>
        <dbReference type="EMBL" id="MBC1499419.1"/>
    </source>
</evidence>
<comment type="catalytic activity">
    <reaction evidence="1">
        <text>Hydrolyzes the link between N-acetylmuramoyl residues and L-amino acid residues in certain cell-wall glycopeptides.</text>
        <dbReference type="EC" id="3.5.1.28"/>
    </reaction>
</comment>
<dbReference type="Proteomes" id="UP000564536">
    <property type="component" value="Unassembled WGS sequence"/>
</dbReference>
<accession>A0A841Z3C0</accession>
<evidence type="ECO:0000256" key="2">
    <source>
        <dbReference type="ARBA" id="ARBA00011901"/>
    </source>
</evidence>
<gene>
    <name evidence="6" type="ORF">HB943_02310</name>
</gene>
<evidence type="ECO:0000256" key="3">
    <source>
        <dbReference type="ARBA" id="ARBA00022801"/>
    </source>
</evidence>
<sequence>MSVITNDYIRVNQYSRPGSKLTAVIKIVMHYTANPGGTARNHWGYFNTLSDRYASAHIFVDDIEALCIIPQNEVAYQANDIQKYVNGSPYRGVASLLSNANFKSIGVEMCLDKKGNITVATFNRTVDVVAELCKTHKLKVTDIVRHYDVTGKNCPAPWVKNSAEFTRFKNAVALKLSGNPKKGKQWLYAKRNLYILKGAGDWTSALAFTLPQHSAIQVDWDNLKNGWFEINWQGKKGYYSASVANYFDEKNPNVTYICQDDLLFRADPKWGGPSSFRRKKGETINAVEKLSNGWLKCTLGTQYGYLPDSTTYLKKK</sequence>
<keyword evidence="4" id="KW-0961">Cell wall biogenesis/degradation</keyword>
<evidence type="ECO:0000259" key="5">
    <source>
        <dbReference type="SMART" id="SM00644"/>
    </source>
</evidence>
<dbReference type="InterPro" id="IPR036505">
    <property type="entry name" value="Amidase/PGRP_sf"/>
</dbReference>
<dbReference type="GO" id="GO:0008745">
    <property type="term" value="F:N-acetylmuramoyl-L-alanine amidase activity"/>
    <property type="evidence" value="ECO:0007669"/>
    <property type="project" value="UniProtKB-EC"/>
</dbReference>
<keyword evidence="3" id="KW-0378">Hydrolase</keyword>
<evidence type="ECO:0000256" key="1">
    <source>
        <dbReference type="ARBA" id="ARBA00001561"/>
    </source>
</evidence>
<protein>
    <recommendedName>
        <fullName evidence="2">N-acetylmuramoyl-L-alanine amidase</fullName>
        <ecNumber evidence="2">3.5.1.28</ecNumber>
    </recommendedName>
</protein>
<name>A0A841Z3C0_9LIST</name>
<dbReference type="InterPro" id="IPR051206">
    <property type="entry name" value="NAMLAA_amidase_2"/>
</dbReference>
<dbReference type="SUPFAM" id="SSF55846">
    <property type="entry name" value="N-acetylmuramoyl-L-alanine amidase-like"/>
    <property type="match status" value="1"/>
</dbReference>
<proteinExistence type="predicted"/>
<dbReference type="InterPro" id="IPR002502">
    <property type="entry name" value="Amidase_domain"/>
</dbReference>
<dbReference type="EC" id="3.5.1.28" evidence="2"/>
<dbReference type="CDD" id="cd06583">
    <property type="entry name" value="PGRP"/>
    <property type="match status" value="1"/>
</dbReference>
<dbReference type="Pfam" id="PF01510">
    <property type="entry name" value="Amidase_2"/>
    <property type="match status" value="1"/>
</dbReference>
<dbReference type="PANTHER" id="PTHR30417:SF1">
    <property type="entry name" value="N-ACETYLMURAMOYL-L-ALANINE AMIDASE AMID"/>
    <property type="match status" value="1"/>
</dbReference>